<dbReference type="Proteomes" id="UP000612362">
    <property type="component" value="Unassembled WGS sequence"/>
</dbReference>
<accession>A0A8J3MZU8</accession>
<feature type="region of interest" description="Disordered" evidence="1">
    <location>
        <begin position="1"/>
        <end position="77"/>
    </location>
</feature>
<dbReference type="AlphaFoldDB" id="A0A8J3MZU8"/>
<evidence type="ECO:0000313" key="2">
    <source>
        <dbReference type="EMBL" id="GHO51155.1"/>
    </source>
</evidence>
<evidence type="ECO:0000256" key="1">
    <source>
        <dbReference type="SAM" id="MobiDB-lite"/>
    </source>
</evidence>
<feature type="compositionally biased region" description="Basic and acidic residues" evidence="1">
    <location>
        <begin position="1"/>
        <end position="13"/>
    </location>
</feature>
<dbReference type="EMBL" id="BNJF01000013">
    <property type="protein sequence ID" value="GHO51486.1"/>
    <property type="molecule type" value="Genomic_DNA"/>
</dbReference>
<proteinExistence type="predicted"/>
<gene>
    <name evidence="2" type="ORF">KSX_93180</name>
    <name evidence="3" type="ORF">KSX_96490</name>
</gene>
<dbReference type="EMBL" id="BNJF01000011">
    <property type="protein sequence ID" value="GHO51155.1"/>
    <property type="molecule type" value="Genomic_DNA"/>
</dbReference>
<name>A0A8J3MZU8_9CHLR</name>
<evidence type="ECO:0000313" key="3">
    <source>
        <dbReference type="EMBL" id="GHO51486.1"/>
    </source>
</evidence>
<reference evidence="2" key="1">
    <citation type="submission" date="2020-10" db="EMBL/GenBank/DDBJ databases">
        <title>Taxonomic study of unclassified bacteria belonging to the class Ktedonobacteria.</title>
        <authorList>
            <person name="Yabe S."/>
            <person name="Wang C.M."/>
            <person name="Zheng Y."/>
            <person name="Sakai Y."/>
            <person name="Cavaletti L."/>
            <person name="Monciardini P."/>
            <person name="Donadio S."/>
        </authorList>
    </citation>
    <scope>NUCLEOTIDE SEQUENCE</scope>
    <source>
        <strain evidence="2">SOSP1-1</strain>
    </source>
</reference>
<feature type="compositionally biased region" description="Basic and acidic residues" evidence="1">
    <location>
        <begin position="42"/>
        <end position="77"/>
    </location>
</feature>
<evidence type="ECO:0000313" key="4">
    <source>
        <dbReference type="Proteomes" id="UP000612362"/>
    </source>
</evidence>
<keyword evidence="4" id="KW-1185">Reference proteome</keyword>
<protein>
    <submittedName>
        <fullName evidence="2">Uncharacterized protein</fullName>
    </submittedName>
</protein>
<organism evidence="2 4">
    <name type="scientific">Ktedonospora formicarum</name>
    <dbReference type="NCBI Taxonomy" id="2778364"/>
    <lineage>
        <taxon>Bacteria</taxon>
        <taxon>Bacillati</taxon>
        <taxon>Chloroflexota</taxon>
        <taxon>Ktedonobacteria</taxon>
        <taxon>Ktedonobacterales</taxon>
        <taxon>Ktedonobacteraceae</taxon>
        <taxon>Ktedonospora</taxon>
    </lineage>
</organism>
<sequence>MILAREFGRRDALQEQGDDLGRKSQGQGIRDGQPSLTQASEGCEKGMEFGRDASCGDKEDLTPARGIDNRLARAEVR</sequence>
<comment type="caution">
    <text evidence="2">The sequence shown here is derived from an EMBL/GenBank/DDBJ whole genome shotgun (WGS) entry which is preliminary data.</text>
</comment>